<dbReference type="RefSeq" id="WP_236334568.1">
    <property type="nucleotide sequence ID" value="NZ_CAKMMG010000003.1"/>
</dbReference>
<feature type="region of interest" description="Disordered" evidence="1">
    <location>
        <begin position="27"/>
        <end position="46"/>
    </location>
</feature>
<proteinExistence type="predicted"/>
<feature type="domain" description="DUF3502" evidence="3">
    <location>
        <begin position="437"/>
        <end position="504"/>
    </location>
</feature>
<feature type="signal peptide" evidence="2">
    <location>
        <begin position="1"/>
        <end position="20"/>
    </location>
</feature>
<evidence type="ECO:0000256" key="2">
    <source>
        <dbReference type="SAM" id="SignalP"/>
    </source>
</evidence>
<dbReference type="PANTHER" id="PTHR43649:SF17">
    <property type="entry name" value="ABC TRANSPORTER SOLUTE BINDING PROTEIN-SUGAR TRANSPORT"/>
    <property type="match status" value="1"/>
</dbReference>
<reference evidence="4" key="1">
    <citation type="submission" date="2022-01" db="EMBL/GenBank/DDBJ databases">
        <authorList>
            <person name="Criscuolo A."/>
        </authorList>
    </citation>
    <scope>NUCLEOTIDE SEQUENCE</scope>
    <source>
        <strain evidence="4">CIP111892</strain>
    </source>
</reference>
<keyword evidence="5" id="KW-1185">Reference proteome</keyword>
<dbReference type="EMBL" id="CAKMMG010000003">
    <property type="protein sequence ID" value="CAH1208313.1"/>
    <property type="molecule type" value="Genomic_DNA"/>
</dbReference>
<dbReference type="PANTHER" id="PTHR43649">
    <property type="entry name" value="ARABINOSE-BINDING PROTEIN-RELATED"/>
    <property type="match status" value="1"/>
</dbReference>
<dbReference type="InterPro" id="IPR006059">
    <property type="entry name" value="SBP"/>
</dbReference>
<dbReference type="Gene3D" id="3.40.190.10">
    <property type="entry name" value="Periplasmic binding protein-like II"/>
    <property type="match status" value="2"/>
</dbReference>
<gene>
    <name evidence="4" type="ORF">PAECIP111892_03088</name>
</gene>
<evidence type="ECO:0000313" key="5">
    <source>
        <dbReference type="Proteomes" id="UP000838324"/>
    </source>
</evidence>
<name>A0ABM9CC71_9BACL</name>
<keyword evidence="2" id="KW-0732">Signal</keyword>
<organism evidence="4 5">
    <name type="scientific">Paenibacillus auburnensis</name>
    <dbReference type="NCBI Taxonomy" id="2905649"/>
    <lineage>
        <taxon>Bacteria</taxon>
        <taxon>Bacillati</taxon>
        <taxon>Bacillota</taxon>
        <taxon>Bacilli</taxon>
        <taxon>Bacillales</taxon>
        <taxon>Paenibacillaceae</taxon>
        <taxon>Paenibacillus</taxon>
    </lineage>
</organism>
<dbReference type="Pfam" id="PF01547">
    <property type="entry name" value="SBP_bac_1"/>
    <property type="match status" value="1"/>
</dbReference>
<evidence type="ECO:0000313" key="4">
    <source>
        <dbReference type="EMBL" id="CAH1208313.1"/>
    </source>
</evidence>
<accession>A0ABM9CC71</accession>
<comment type="caution">
    <text evidence="4">The sequence shown here is derived from an EMBL/GenBank/DDBJ whole genome shotgun (WGS) entry which is preliminary data.</text>
</comment>
<evidence type="ECO:0000256" key="1">
    <source>
        <dbReference type="SAM" id="MobiDB-lite"/>
    </source>
</evidence>
<dbReference type="Pfam" id="PF12010">
    <property type="entry name" value="DUF3502"/>
    <property type="match status" value="1"/>
</dbReference>
<evidence type="ECO:0000259" key="3">
    <source>
        <dbReference type="Pfam" id="PF12010"/>
    </source>
</evidence>
<protein>
    <recommendedName>
        <fullName evidence="3">DUF3502 domain-containing protein</fullName>
    </recommendedName>
</protein>
<sequence>MKKKLGWLSLILVFMLAVTACSGNSGGNNTGGGNKEAGSADPSGSKEEPYEVVYAYPAFSNVPADIQEVQEAINKISVDKINVKVKLLPISNSAFTNQINLMLSSGEKLDMFAMLSTYSNQVAKGALYPIGNIMEANAQGTIDALGVDYYNATKVGGVSYGVPSLRDLAQDFGIVVRKDIVDKNNINLDDVKTFDDFELVFKAVKENEPGMAGATNLTNGSILSTYGIQDPLGNNLGVLLNHGLDDVKVVNLFASEEYKQIVTKIREWYLAGYLVKDAATSPELNNVMVKSGKAASWLSAMKPGFETQESRNVGVEMTAARTQKPVAMTDTVTNVAIGVAATSEKPEKALQFLNLMYTDKDIVNLIDWGIEGKHYVKVQGADNVIKYPDGVTGDNVGYKSDGWMHGNQFLSYVFEGDDPEVYVKMNEFNQSAAKSKALGFTFNGDSVKAEIAACNAVLDQYRRAIESGVLELDKALPEFLKKLDDAGINTIITEKQKQLDEWAAGNASK</sequence>
<dbReference type="InterPro" id="IPR022627">
    <property type="entry name" value="DUF3502"/>
</dbReference>
<dbReference type="Proteomes" id="UP000838324">
    <property type="component" value="Unassembled WGS sequence"/>
</dbReference>
<feature type="chain" id="PRO_5045594795" description="DUF3502 domain-containing protein" evidence="2">
    <location>
        <begin position="21"/>
        <end position="509"/>
    </location>
</feature>
<dbReference type="InterPro" id="IPR050490">
    <property type="entry name" value="Bact_solute-bd_prot1"/>
</dbReference>
<dbReference type="SUPFAM" id="SSF53850">
    <property type="entry name" value="Periplasmic binding protein-like II"/>
    <property type="match status" value="1"/>
</dbReference>
<dbReference type="PROSITE" id="PS51257">
    <property type="entry name" value="PROKAR_LIPOPROTEIN"/>
    <property type="match status" value="1"/>
</dbReference>